<dbReference type="GO" id="GO:0008610">
    <property type="term" value="P:lipid biosynthetic process"/>
    <property type="evidence" value="ECO:0007669"/>
    <property type="project" value="UniProtKB-ARBA"/>
</dbReference>
<feature type="transmembrane region" description="Helical" evidence="8">
    <location>
        <begin position="176"/>
        <end position="193"/>
    </location>
</feature>
<dbReference type="GO" id="GO:0005886">
    <property type="term" value="C:plasma membrane"/>
    <property type="evidence" value="ECO:0007669"/>
    <property type="project" value="UniProtKB-SubCell"/>
</dbReference>
<comment type="subcellular location">
    <subcellularLocation>
        <location evidence="1">Cell membrane</location>
        <topology evidence="1">Multi-pass membrane protein</topology>
    </subcellularLocation>
</comment>
<dbReference type="PATRIC" id="fig|593117.10.peg.1113"/>
<sequence length="733" mass="83285">MKAETKKILSLSVLILYYLLTRLWNMSGTMNEYFDYDEGTYLMIARLINHGVLPYRDVFAVHPPLYYYLLALWLRLFGDSYVVGRLLSVFLGLLAVLVAYFVGRELHDWKTGVLFSAVVVMDPIMVHMNGLVFHETTIELFTLLSLYHFVRYVKLRNRKDALWSLFWTGVGSTSKFTIIPYAVALYVVLVLLVDLETESYLERLGRLLLNRVQVFLVLAAYGIMSLLIVDTILIYPSDGLRRLFILPGVHRIGLVGHIISAGIFLIIWGFLTLYVFRVSYLRKLVRSLHLVLKNLKTALQYLLVFLLPKVLIEGALGLGVSRDYLNQTYLAQSSRYAPLAGVFDLLANLFEKFGAEKPDFVVFYLPLIFMFTLLLFYFSRGEKLREPSVMGPLFITSFVTYLLLFPIIPNMRFLYPMVLTAYLAFFESILERLEGRKLVALVFAAVLVFGAADYGMVCSYREGKLLIPWAGHSKDLRDDLSMYIGGMNLTGTFLSVNPFNAYYLNLRIDPYYLDTFGIVYMGNSSRLWEAINESDYLLFSTWMYAIGRESKVFEETFGKLKEHAVVNGSLLYAESYGKGDVIELFRNSENRSHAVGFSSFSGKLQLWVNGSEVAYIYPSIGNVSYTWRTVVERKPSGGYELVYYSSDGDSIIGHLKLDEDSLTLSFPVEVNLTVEFKERVVFLRDGKLVKNGTPGDFTAFYSGGSFSVESNGTVKRITPSGITVQCIGVRIKG</sequence>
<evidence type="ECO:0000259" key="9">
    <source>
        <dbReference type="Pfam" id="PF13231"/>
    </source>
</evidence>
<feature type="transmembrane region" description="Helical" evidence="8">
    <location>
        <begin position="82"/>
        <end position="102"/>
    </location>
</feature>
<dbReference type="HOGENOM" id="CLU_377966_0_0_2"/>
<feature type="transmembrane region" description="Helical" evidence="8">
    <location>
        <begin position="297"/>
        <end position="320"/>
    </location>
</feature>
<organism evidence="10 11">
    <name type="scientific">Thermococcus gammatolerans (strain DSM 15229 / JCM 11827 / EJ3)</name>
    <dbReference type="NCBI Taxonomy" id="593117"/>
    <lineage>
        <taxon>Archaea</taxon>
        <taxon>Methanobacteriati</taxon>
        <taxon>Methanobacteriota</taxon>
        <taxon>Thermococci</taxon>
        <taxon>Thermococcales</taxon>
        <taxon>Thermococcaceae</taxon>
        <taxon>Thermococcus</taxon>
    </lineage>
</organism>
<name>C5A5V4_THEGJ</name>
<feature type="transmembrane region" description="Helical" evidence="8">
    <location>
        <begin position="114"/>
        <end position="133"/>
    </location>
</feature>
<evidence type="ECO:0000256" key="2">
    <source>
        <dbReference type="ARBA" id="ARBA00022475"/>
    </source>
</evidence>
<feature type="transmembrane region" description="Helical" evidence="8">
    <location>
        <begin position="438"/>
        <end position="457"/>
    </location>
</feature>
<feature type="transmembrane region" description="Helical" evidence="8">
    <location>
        <begin position="414"/>
        <end position="431"/>
    </location>
</feature>
<accession>C5A5V4</accession>
<proteinExistence type="predicted"/>
<dbReference type="InterPro" id="IPR038731">
    <property type="entry name" value="RgtA/B/C-like"/>
</dbReference>
<feature type="transmembrane region" description="Helical" evidence="8">
    <location>
        <begin position="255"/>
        <end position="276"/>
    </location>
</feature>
<dbReference type="PaxDb" id="593117-TGAM_1114"/>
<reference evidence="10 11" key="1">
    <citation type="journal article" date="2007" name="Genome Biol.">
        <title>Genome analysis and genome-wide proteomics of Thermococcus gammatolerans, the most radioresistant organism known amongst the Archaea.</title>
        <authorList>
            <person name="Zivanovic Y."/>
            <person name="Armengaud J."/>
            <person name="Lagorce A."/>
            <person name="Leplat C."/>
            <person name="Guerin P."/>
            <person name="Dutertre M."/>
            <person name="Anthouard V."/>
            <person name="Forterre P."/>
            <person name="Wincker P."/>
            <person name="Confalonieri F."/>
        </authorList>
    </citation>
    <scope>NUCLEOTIDE SEQUENCE [LARGE SCALE GENOMIC DNA]</scope>
    <source>
        <strain evidence="11">DSM 15229 / JCM 11827 / EJ3</strain>
    </source>
</reference>
<evidence type="ECO:0000256" key="7">
    <source>
        <dbReference type="ARBA" id="ARBA00023136"/>
    </source>
</evidence>
<evidence type="ECO:0000256" key="8">
    <source>
        <dbReference type="SAM" id="Phobius"/>
    </source>
</evidence>
<dbReference type="EMBL" id="CP001398">
    <property type="protein sequence ID" value="ACS33616.1"/>
    <property type="molecule type" value="Genomic_DNA"/>
</dbReference>
<protein>
    <submittedName>
        <fullName evidence="10">Membrane-bound dolichyl-phosphate-mannose-protein mannosyltransferase</fullName>
        <ecNumber evidence="10">2.4.1.109</ecNumber>
    </submittedName>
</protein>
<dbReference type="KEGG" id="tga:TGAM_1114"/>
<feature type="transmembrane region" description="Helical" evidence="8">
    <location>
        <begin position="7"/>
        <end position="24"/>
    </location>
</feature>
<dbReference type="Pfam" id="PF13231">
    <property type="entry name" value="PMT_2"/>
    <property type="match status" value="1"/>
</dbReference>
<evidence type="ECO:0000256" key="5">
    <source>
        <dbReference type="ARBA" id="ARBA00022692"/>
    </source>
</evidence>
<keyword evidence="7 8" id="KW-0472">Membrane</keyword>
<dbReference type="AlphaFoldDB" id="C5A5V4"/>
<dbReference type="eggNOG" id="arCOG05830">
    <property type="taxonomic scope" value="Archaea"/>
</dbReference>
<keyword evidence="11" id="KW-1185">Reference proteome</keyword>
<dbReference type="OrthoDB" id="114973at2157"/>
<dbReference type="RefSeq" id="WP_015858729.1">
    <property type="nucleotide sequence ID" value="NC_012804.1"/>
</dbReference>
<keyword evidence="5 8" id="KW-0812">Transmembrane</keyword>
<dbReference type="PANTHER" id="PTHR33908">
    <property type="entry name" value="MANNOSYLTRANSFERASE YKCB-RELATED"/>
    <property type="match status" value="1"/>
</dbReference>
<keyword evidence="2" id="KW-1003">Cell membrane</keyword>
<dbReference type="PANTHER" id="PTHR33908:SF11">
    <property type="entry name" value="MEMBRANE PROTEIN"/>
    <property type="match status" value="1"/>
</dbReference>
<feature type="transmembrane region" description="Helical" evidence="8">
    <location>
        <begin position="214"/>
        <end position="235"/>
    </location>
</feature>
<evidence type="ECO:0000313" key="11">
    <source>
        <dbReference type="Proteomes" id="UP000001488"/>
    </source>
</evidence>
<evidence type="ECO:0000256" key="4">
    <source>
        <dbReference type="ARBA" id="ARBA00022679"/>
    </source>
</evidence>
<evidence type="ECO:0000256" key="6">
    <source>
        <dbReference type="ARBA" id="ARBA00022989"/>
    </source>
</evidence>
<evidence type="ECO:0000256" key="3">
    <source>
        <dbReference type="ARBA" id="ARBA00022676"/>
    </source>
</evidence>
<dbReference type="Proteomes" id="UP000001488">
    <property type="component" value="Chromosome"/>
</dbReference>
<dbReference type="STRING" id="593117.TGAM_1114"/>
<evidence type="ECO:0000313" key="10">
    <source>
        <dbReference type="EMBL" id="ACS33616.1"/>
    </source>
</evidence>
<dbReference type="EC" id="2.4.1.109" evidence="10"/>
<dbReference type="GO" id="GO:0016763">
    <property type="term" value="F:pentosyltransferase activity"/>
    <property type="evidence" value="ECO:0007669"/>
    <property type="project" value="TreeGrafter"/>
</dbReference>
<dbReference type="GeneID" id="7986988"/>
<keyword evidence="3 10" id="KW-0328">Glycosyltransferase</keyword>
<feature type="transmembrane region" description="Helical" evidence="8">
    <location>
        <begin position="360"/>
        <end position="378"/>
    </location>
</feature>
<dbReference type="GO" id="GO:0004169">
    <property type="term" value="F:dolichyl-phosphate-mannose-protein mannosyltransferase activity"/>
    <property type="evidence" value="ECO:0007669"/>
    <property type="project" value="UniProtKB-EC"/>
</dbReference>
<feature type="transmembrane region" description="Helical" evidence="8">
    <location>
        <begin position="390"/>
        <end position="408"/>
    </location>
</feature>
<keyword evidence="4 10" id="KW-0808">Transferase</keyword>
<keyword evidence="6 8" id="KW-1133">Transmembrane helix</keyword>
<gene>
    <name evidence="10" type="ordered locus">TGAM_1114</name>
</gene>
<dbReference type="InterPro" id="IPR050297">
    <property type="entry name" value="LipidA_mod_glycosyltrf_83"/>
</dbReference>
<evidence type="ECO:0000256" key="1">
    <source>
        <dbReference type="ARBA" id="ARBA00004651"/>
    </source>
</evidence>
<feature type="domain" description="Glycosyltransferase RgtA/B/C/D-like" evidence="9">
    <location>
        <begin position="62"/>
        <end position="192"/>
    </location>
</feature>